<keyword evidence="5 6" id="KW-0472">Membrane</keyword>
<evidence type="ECO:0000313" key="7">
    <source>
        <dbReference type="EMBL" id="QQR92313.1"/>
    </source>
</evidence>
<feature type="transmembrane region" description="Helical" evidence="6">
    <location>
        <begin position="194"/>
        <end position="211"/>
    </location>
</feature>
<dbReference type="GO" id="GO:0043190">
    <property type="term" value="C:ATP-binding cassette (ABC) transporter complex"/>
    <property type="evidence" value="ECO:0007669"/>
    <property type="project" value="InterPro"/>
</dbReference>
<organism evidence="7">
    <name type="scientific">Candidatus Iainarchaeum sp</name>
    <dbReference type="NCBI Taxonomy" id="3101447"/>
    <lineage>
        <taxon>Archaea</taxon>
        <taxon>Candidatus Iainarchaeota</taxon>
        <taxon>Candidatus Iainarchaeia</taxon>
        <taxon>Candidatus Iainarchaeales</taxon>
        <taxon>Candidatus Iainarchaeaceae</taxon>
        <taxon>Candidatus Iainarchaeum</taxon>
    </lineage>
</organism>
<evidence type="ECO:0000256" key="5">
    <source>
        <dbReference type="ARBA" id="ARBA00023136"/>
    </source>
</evidence>
<proteinExistence type="inferred from homology"/>
<gene>
    <name evidence="7" type="ORF">IPJ89_04105</name>
</gene>
<keyword evidence="4 6" id="KW-1133">Transmembrane helix</keyword>
<evidence type="ECO:0000256" key="6">
    <source>
        <dbReference type="SAM" id="Phobius"/>
    </source>
</evidence>
<evidence type="ECO:0000256" key="1">
    <source>
        <dbReference type="ARBA" id="ARBA00004141"/>
    </source>
</evidence>
<keyword evidence="3 6" id="KW-0812">Transmembrane</keyword>
<sequence>MLELLSYGFMQKALLGGFLIAFTCGLMSPFIVLRRLSLLGDGIAHFSFGGIALGLLLGIEPIIAALISAVVGGFVVQKLVKKNLYGDAAISLILSFGVGLGIIVIGLARGFNVNLFSYLIGSLLSLSYLDIALAVAMLVLIVLFLVWGYKQLVFSSFNQELAELRSKKTIFINTVFILLVALTVVISIRAVGILLVSAMLVIPTLIALQLSKSFKGTLVMSTIASILATLIGIIASYYLNIPPSGTIVMLLFLLFFGAQIPKLVRAAS</sequence>
<feature type="transmembrane region" description="Helical" evidence="6">
    <location>
        <begin position="170"/>
        <end position="188"/>
    </location>
</feature>
<dbReference type="AlphaFoldDB" id="A0A7T9DJ63"/>
<evidence type="ECO:0000256" key="2">
    <source>
        <dbReference type="ARBA" id="ARBA00008034"/>
    </source>
</evidence>
<dbReference type="GO" id="GO:0055085">
    <property type="term" value="P:transmembrane transport"/>
    <property type="evidence" value="ECO:0007669"/>
    <property type="project" value="InterPro"/>
</dbReference>
<dbReference type="Proteomes" id="UP000596004">
    <property type="component" value="Chromosome"/>
</dbReference>
<evidence type="ECO:0000256" key="3">
    <source>
        <dbReference type="ARBA" id="ARBA00022692"/>
    </source>
</evidence>
<evidence type="ECO:0000256" key="4">
    <source>
        <dbReference type="ARBA" id="ARBA00022989"/>
    </source>
</evidence>
<comment type="subcellular location">
    <subcellularLocation>
        <location evidence="1">Membrane</location>
        <topology evidence="1">Multi-pass membrane protein</topology>
    </subcellularLocation>
</comment>
<feature type="transmembrane region" description="Helical" evidence="6">
    <location>
        <begin position="88"/>
        <end position="108"/>
    </location>
</feature>
<feature type="transmembrane region" description="Helical" evidence="6">
    <location>
        <begin position="245"/>
        <end position="264"/>
    </location>
</feature>
<dbReference type="Gene3D" id="1.10.3470.10">
    <property type="entry name" value="ABC transporter involved in vitamin B12 uptake, BtuC"/>
    <property type="match status" value="1"/>
</dbReference>
<name>A0A7T9DJ63_9ARCH</name>
<dbReference type="GO" id="GO:0010043">
    <property type="term" value="P:response to zinc ion"/>
    <property type="evidence" value="ECO:0007669"/>
    <property type="project" value="TreeGrafter"/>
</dbReference>
<reference evidence="7" key="1">
    <citation type="submission" date="2020-11" db="EMBL/GenBank/DDBJ databases">
        <title>Connecting structure to function with the recovery of over 1000 high-quality activated sludge metagenome-assembled genomes encoding full-length rRNA genes using long-read sequencing.</title>
        <authorList>
            <person name="Singleton C.M."/>
            <person name="Petriglieri F."/>
            <person name="Kristensen J.M."/>
            <person name="Kirkegaard R.H."/>
            <person name="Michaelsen T.Y."/>
            <person name="Andersen M.H."/>
            <person name="Karst S.M."/>
            <person name="Dueholm M.S."/>
            <person name="Nielsen P.H."/>
            <person name="Albertsen M."/>
        </authorList>
    </citation>
    <scope>NUCLEOTIDE SEQUENCE</scope>
    <source>
        <strain evidence="7">Fred_18-Q3-R57-64_BAT3C.431</strain>
    </source>
</reference>
<dbReference type="Pfam" id="PF00950">
    <property type="entry name" value="ABC-3"/>
    <property type="match status" value="1"/>
</dbReference>
<feature type="transmembrane region" description="Helical" evidence="6">
    <location>
        <begin position="12"/>
        <end position="31"/>
    </location>
</feature>
<dbReference type="EMBL" id="CP064981">
    <property type="protein sequence ID" value="QQR92313.1"/>
    <property type="molecule type" value="Genomic_DNA"/>
</dbReference>
<protein>
    <submittedName>
        <fullName evidence="7">Metal ABC transporter permease</fullName>
    </submittedName>
</protein>
<dbReference type="InterPro" id="IPR037294">
    <property type="entry name" value="ABC_BtuC-like"/>
</dbReference>
<comment type="similarity">
    <text evidence="2">Belongs to the ABC-3 integral membrane protein family.</text>
</comment>
<dbReference type="SUPFAM" id="SSF81345">
    <property type="entry name" value="ABC transporter involved in vitamin B12 uptake, BtuC"/>
    <property type="match status" value="1"/>
</dbReference>
<dbReference type="InterPro" id="IPR001626">
    <property type="entry name" value="ABC_TroCD"/>
</dbReference>
<accession>A0A7T9DJ63</accession>
<feature type="transmembrane region" description="Helical" evidence="6">
    <location>
        <begin position="51"/>
        <end position="76"/>
    </location>
</feature>
<feature type="transmembrane region" description="Helical" evidence="6">
    <location>
        <begin position="128"/>
        <end position="149"/>
    </location>
</feature>
<dbReference type="PANTHER" id="PTHR30477">
    <property type="entry name" value="ABC-TRANSPORTER METAL-BINDING PROTEIN"/>
    <property type="match status" value="1"/>
</dbReference>
<feature type="transmembrane region" description="Helical" evidence="6">
    <location>
        <begin position="218"/>
        <end position="239"/>
    </location>
</feature>
<dbReference type="PANTHER" id="PTHR30477:SF0">
    <property type="entry name" value="METAL TRANSPORT SYSTEM MEMBRANE PROTEIN TM_0125-RELATED"/>
    <property type="match status" value="1"/>
</dbReference>